<evidence type="ECO:0000256" key="6">
    <source>
        <dbReference type="RuleBase" id="RU364082"/>
    </source>
</evidence>
<dbReference type="RefSeq" id="WP_075583216.1">
    <property type="nucleotide sequence ID" value="NZ_BMEG01000003.1"/>
</dbReference>
<organism evidence="10 11">
    <name type="scientific">Caballeronia grimmiae</name>
    <dbReference type="NCBI Taxonomy" id="1071679"/>
    <lineage>
        <taxon>Bacteria</taxon>
        <taxon>Pseudomonadati</taxon>
        <taxon>Pseudomonadota</taxon>
        <taxon>Betaproteobacteria</taxon>
        <taxon>Burkholderiales</taxon>
        <taxon>Burkholderiaceae</taxon>
        <taxon>Caballeronia</taxon>
    </lineage>
</organism>
<dbReference type="InterPro" id="IPR005913">
    <property type="entry name" value="dTDP_dehydrorham_reduct"/>
</dbReference>
<comment type="function">
    <text evidence="6">Catalyzes the reduction of dTDP-6-deoxy-L-lyxo-4-hexulose to yield dTDP-L-rhamnose.</text>
</comment>
<comment type="cofactor">
    <cofactor evidence="6">
        <name>Mg(2+)</name>
        <dbReference type="ChEBI" id="CHEBI:18420"/>
    </cofactor>
    <text evidence="6">Binds 1 Mg(2+) ion per monomer.</text>
</comment>
<dbReference type="PANTHER" id="PTHR10491:SF4">
    <property type="entry name" value="METHIONINE ADENOSYLTRANSFERASE 2 SUBUNIT BETA"/>
    <property type="match status" value="1"/>
</dbReference>
<comment type="catalytic activity">
    <reaction evidence="5 6">
        <text>dTDP-beta-L-rhamnose + NADP(+) = dTDP-4-dehydro-beta-L-rhamnose + NADPH + H(+)</text>
        <dbReference type="Rhea" id="RHEA:21796"/>
        <dbReference type="ChEBI" id="CHEBI:15378"/>
        <dbReference type="ChEBI" id="CHEBI:57510"/>
        <dbReference type="ChEBI" id="CHEBI:57783"/>
        <dbReference type="ChEBI" id="CHEBI:58349"/>
        <dbReference type="ChEBI" id="CHEBI:62830"/>
        <dbReference type="EC" id="1.1.1.133"/>
    </reaction>
</comment>
<name>A0A069NFW8_9BURK</name>
<dbReference type="eggNOG" id="COG1091">
    <property type="taxonomic scope" value="Bacteria"/>
</dbReference>
<dbReference type="SUPFAM" id="SSF51445">
    <property type="entry name" value="(Trans)glycosidases"/>
    <property type="match status" value="1"/>
</dbReference>
<dbReference type="STRING" id="1071679.BG57_23565"/>
<protein>
    <recommendedName>
        <fullName evidence="4 6">dTDP-4-dehydrorhamnose reductase</fullName>
        <ecNumber evidence="3 6">1.1.1.133</ecNumber>
    </recommendedName>
</protein>
<evidence type="ECO:0000256" key="7">
    <source>
        <dbReference type="SAM" id="MobiDB-lite"/>
    </source>
</evidence>
<dbReference type="InterPro" id="IPR001360">
    <property type="entry name" value="Glyco_hydro_1"/>
</dbReference>
<evidence type="ECO:0000313" key="9">
    <source>
        <dbReference type="EMBL" id="GGD69873.1"/>
    </source>
</evidence>
<comment type="similarity">
    <text evidence="2 6">Belongs to the dTDP-4-dehydrorhamnose reductase family.</text>
</comment>
<dbReference type="EC" id="1.1.1.133" evidence="3 6"/>
<comment type="pathway">
    <text evidence="1 6">Carbohydrate biosynthesis; dTDP-L-rhamnose biosynthesis.</text>
</comment>
<gene>
    <name evidence="10" type="ORF">BG57_23565</name>
    <name evidence="9" type="ORF">GCM10010985_25470</name>
</gene>
<keyword evidence="6" id="KW-0560">Oxidoreductase</keyword>
<dbReference type="SUPFAM" id="SSF51735">
    <property type="entry name" value="NAD(P)-binding Rossmann-fold domains"/>
    <property type="match status" value="1"/>
</dbReference>
<proteinExistence type="inferred from homology"/>
<dbReference type="Pfam" id="PF04321">
    <property type="entry name" value="RmlD_sub_bind"/>
    <property type="match status" value="1"/>
</dbReference>
<dbReference type="InterPro" id="IPR029903">
    <property type="entry name" value="RmlD-like-bd"/>
</dbReference>
<evidence type="ECO:0000256" key="4">
    <source>
        <dbReference type="ARBA" id="ARBA00017099"/>
    </source>
</evidence>
<evidence type="ECO:0000313" key="10">
    <source>
        <dbReference type="EMBL" id="KDR27215.1"/>
    </source>
</evidence>
<dbReference type="EMBL" id="JFHE01000045">
    <property type="protein sequence ID" value="KDR27215.1"/>
    <property type="molecule type" value="Genomic_DNA"/>
</dbReference>
<dbReference type="Gene3D" id="3.20.20.80">
    <property type="entry name" value="Glycosidases"/>
    <property type="match status" value="1"/>
</dbReference>
<sequence length="758" mass="83826">MDDRLVLWGGLECTVNRVRDTFFSQLDRSGHATRDDDLQRFASLGIRALRYPVLWERTAPSGIGDADWSWLDARLPTLRALGVEPIAGLLHHGSGPLPGGLLDPQFASRLAQFARAVAERYPWLSYYTPVNEPNTTARFSGLYGVWHPHGTDDRTYLEALINQCKATVHAMREVRNVNPRAKLVQTDDLGKTQGTPTMTKLVSFYNERRWLSWDLLCGKVVPGHALWQYITDAGVAAEDVLWFVDNPCPPDIVGINYYITSERWLDDRIHEYPQAYHCEWYGHRFADIEAARALANPPPGMRALIDEAWQRYHLPLAVTEAHIDATRQDQLRWLHEIWSAASEARGHGADVRAVTVWALLGSYDWNCLVTEERGYYEPGAFDVRGHEPRETAVAALMRDLAAGRPHDHPVLHGTGWWRRPGRFFCEPVVLSAPSVTGGTAAPAPAPASACSRSGDETHPPAPILIVGNGALAQLFAILCAQRDLHYATVLVDDLLLSDAIRALEPWAVVNAMDPLDPDEAERSSSVHLRTITKTAAALAETCAACGGIEYLTFSSDIVFDGRATRPYVETDGVCPLNRFGRCMTETERDVSRRFPQALVVRTGPIFGLWKSSDFLHRALHALADDRPFVAAKDVTISPTYASDLVHACLDLLIDRESGIVHLSSRGALTCFNFAVEAAGIAGLDPSLVEACAVEAMCLAAPRPTYRALASRRAAVLPTIDDALRRCIEDWGSHVRNRQPRLSTSMETAEKPASRCGVD</sequence>
<evidence type="ECO:0000256" key="1">
    <source>
        <dbReference type="ARBA" id="ARBA00004781"/>
    </source>
</evidence>
<dbReference type="AlphaFoldDB" id="A0A069NFW8"/>
<dbReference type="OrthoDB" id="9800974at2"/>
<dbReference type="InterPro" id="IPR036291">
    <property type="entry name" value="NAD(P)-bd_dom_sf"/>
</dbReference>
<dbReference type="GO" id="GO:0019305">
    <property type="term" value="P:dTDP-rhamnose biosynthetic process"/>
    <property type="evidence" value="ECO:0007669"/>
    <property type="project" value="UniProtKB-UniPathway"/>
</dbReference>
<feature type="compositionally biased region" description="Basic and acidic residues" evidence="7">
    <location>
        <begin position="747"/>
        <end position="758"/>
    </location>
</feature>
<dbReference type="PANTHER" id="PTHR10491">
    <property type="entry name" value="DTDP-4-DEHYDRORHAMNOSE REDUCTASE"/>
    <property type="match status" value="1"/>
</dbReference>
<feature type="domain" description="RmlD-like substrate binding" evidence="8">
    <location>
        <begin position="470"/>
        <end position="714"/>
    </location>
</feature>
<keyword evidence="6" id="KW-0521">NADP</keyword>
<dbReference type="UniPathway" id="UPA00124"/>
<reference evidence="12" key="3">
    <citation type="journal article" date="2019" name="Int. J. Syst. Evol. Microbiol.">
        <title>The Global Catalogue of Microorganisms (GCM) 10K type strain sequencing project: providing services to taxonomists for standard genome sequencing and annotation.</title>
        <authorList>
            <consortium name="The Broad Institute Genomics Platform"/>
            <consortium name="The Broad Institute Genome Sequencing Center for Infectious Disease"/>
            <person name="Wu L."/>
            <person name="Ma J."/>
        </authorList>
    </citation>
    <scope>NUCLEOTIDE SEQUENCE [LARGE SCALE GENOMIC DNA]</scope>
    <source>
        <strain evidence="12">CGMCC 1.11013</strain>
    </source>
</reference>
<evidence type="ECO:0000259" key="8">
    <source>
        <dbReference type="Pfam" id="PF04321"/>
    </source>
</evidence>
<dbReference type="GO" id="GO:0008831">
    <property type="term" value="F:dTDP-4-dehydrorhamnose reductase activity"/>
    <property type="evidence" value="ECO:0007669"/>
    <property type="project" value="UniProtKB-EC"/>
</dbReference>
<dbReference type="Gene3D" id="3.40.50.720">
    <property type="entry name" value="NAD(P)-binding Rossmann-like Domain"/>
    <property type="match status" value="1"/>
</dbReference>
<dbReference type="GO" id="GO:0004553">
    <property type="term" value="F:hydrolase activity, hydrolyzing O-glycosyl compounds"/>
    <property type="evidence" value="ECO:0007669"/>
    <property type="project" value="InterPro"/>
</dbReference>
<reference evidence="9" key="4">
    <citation type="submission" date="2024-05" db="EMBL/GenBank/DDBJ databases">
        <authorList>
            <person name="Sun Q."/>
            <person name="Zhou Y."/>
        </authorList>
    </citation>
    <scope>NUCLEOTIDE SEQUENCE</scope>
    <source>
        <strain evidence="9">CGMCC 1.11013</strain>
    </source>
</reference>
<reference evidence="9" key="1">
    <citation type="journal article" date="2014" name="Int. J. Syst. Evol. Microbiol.">
        <title>Complete genome of a new Firmicutes species belonging to the dominant human colonic microbiota ('Ruminococcus bicirculans') reveals two chromosomes and a selective capacity to utilize plant glucans.</title>
        <authorList>
            <consortium name="NISC Comparative Sequencing Program"/>
            <person name="Wegmann U."/>
            <person name="Louis P."/>
            <person name="Goesmann A."/>
            <person name="Henrissat B."/>
            <person name="Duncan S.H."/>
            <person name="Flint H.J."/>
        </authorList>
    </citation>
    <scope>NUCLEOTIDE SEQUENCE</scope>
    <source>
        <strain evidence="9">CGMCC 1.11013</strain>
    </source>
</reference>
<evidence type="ECO:0000313" key="11">
    <source>
        <dbReference type="Proteomes" id="UP000027439"/>
    </source>
</evidence>
<reference evidence="10 11" key="2">
    <citation type="submission" date="2014-03" db="EMBL/GenBank/DDBJ databases">
        <title>Draft Genome Sequences of Four Burkholderia Strains.</title>
        <authorList>
            <person name="Liu X.Y."/>
            <person name="Li C.X."/>
            <person name="Xu J.H."/>
        </authorList>
    </citation>
    <scope>NUCLEOTIDE SEQUENCE [LARGE SCALE GENOMIC DNA]</scope>
    <source>
        <strain evidence="10 11">R27</strain>
    </source>
</reference>
<dbReference type="GO" id="GO:0005975">
    <property type="term" value="P:carbohydrate metabolic process"/>
    <property type="evidence" value="ECO:0007669"/>
    <property type="project" value="InterPro"/>
</dbReference>
<dbReference type="Pfam" id="PF00232">
    <property type="entry name" value="Glyco_hydro_1"/>
    <property type="match status" value="1"/>
</dbReference>
<keyword evidence="12" id="KW-1185">Reference proteome</keyword>
<evidence type="ECO:0000313" key="12">
    <source>
        <dbReference type="Proteomes" id="UP000597138"/>
    </source>
</evidence>
<dbReference type="eggNOG" id="COG2723">
    <property type="taxonomic scope" value="Bacteria"/>
</dbReference>
<dbReference type="Proteomes" id="UP000027439">
    <property type="component" value="Unassembled WGS sequence"/>
</dbReference>
<dbReference type="Gene3D" id="3.90.25.10">
    <property type="entry name" value="UDP-galactose 4-epimerase, domain 1"/>
    <property type="match status" value="1"/>
</dbReference>
<accession>A0A069NFW8</accession>
<evidence type="ECO:0000256" key="5">
    <source>
        <dbReference type="ARBA" id="ARBA00048200"/>
    </source>
</evidence>
<comment type="caution">
    <text evidence="10">The sequence shown here is derived from an EMBL/GenBank/DDBJ whole genome shotgun (WGS) entry which is preliminary data.</text>
</comment>
<evidence type="ECO:0000256" key="3">
    <source>
        <dbReference type="ARBA" id="ARBA00012929"/>
    </source>
</evidence>
<dbReference type="InterPro" id="IPR017853">
    <property type="entry name" value="GH"/>
</dbReference>
<feature type="region of interest" description="Disordered" evidence="7">
    <location>
        <begin position="738"/>
        <end position="758"/>
    </location>
</feature>
<dbReference type="Proteomes" id="UP000597138">
    <property type="component" value="Unassembled WGS sequence"/>
</dbReference>
<evidence type="ECO:0000256" key="2">
    <source>
        <dbReference type="ARBA" id="ARBA00010944"/>
    </source>
</evidence>
<dbReference type="EMBL" id="BMEG01000003">
    <property type="protein sequence ID" value="GGD69873.1"/>
    <property type="molecule type" value="Genomic_DNA"/>
</dbReference>